<proteinExistence type="predicted"/>
<dbReference type="KEGG" id="hhy:Halhy_1171"/>
<dbReference type="OrthoDB" id="977825at2"/>
<reference key="2">
    <citation type="submission" date="2011-04" db="EMBL/GenBank/DDBJ databases">
        <title>Complete sequence of chromosome of Haliscomenobacter hydrossis DSM 1100.</title>
        <authorList>
            <consortium name="US DOE Joint Genome Institute (JGI-PGF)"/>
            <person name="Lucas S."/>
            <person name="Han J."/>
            <person name="Lapidus A."/>
            <person name="Bruce D."/>
            <person name="Goodwin L."/>
            <person name="Pitluck S."/>
            <person name="Peters L."/>
            <person name="Kyrpides N."/>
            <person name="Mavromatis K."/>
            <person name="Ivanova N."/>
            <person name="Ovchinnikova G."/>
            <person name="Pagani I."/>
            <person name="Daligault H."/>
            <person name="Detter J.C."/>
            <person name="Han C."/>
            <person name="Land M."/>
            <person name="Hauser L."/>
            <person name="Markowitz V."/>
            <person name="Cheng J.-F."/>
            <person name="Hugenholtz P."/>
            <person name="Woyke T."/>
            <person name="Wu D."/>
            <person name="Verbarg S."/>
            <person name="Frueling A."/>
            <person name="Brambilla E."/>
            <person name="Klenk H.-P."/>
            <person name="Eisen J.A."/>
        </authorList>
    </citation>
    <scope>NUCLEOTIDE SEQUENCE</scope>
    <source>
        <strain>DSM 1100</strain>
    </source>
</reference>
<evidence type="ECO:0000313" key="1">
    <source>
        <dbReference type="EMBL" id="AEE49069.1"/>
    </source>
</evidence>
<evidence type="ECO:0000313" key="2">
    <source>
        <dbReference type="Proteomes" id="UP000008461"/>
    </source>
</evidence>
<dbReference type="HOGENOM" id="CLU_745487_0_0_10"/>
<evidence type="ECO:0008006" key="3">
    <source>
        <dbReference type="Google" id="ProtNLM"/>
    </source>
</evidence>
<dbReference type="EMBL" id="CP002691">
    <property type="protein sequence ID" value="AEE49069.1"/>
    <property type="molecule type" value="Genomic_DNA"/>
</dbReference>
<sequence>MWWELNIRRGGLAGLLLLWASLSYSQIDSCLERLSQASQLYEKGKLSQVIQTLGTCPFDRGQNRVTRRTALNMAAEAYIFMDSTRLAQGALLELLHIDPFYKVNQEIPEMRYLRQQVINYPGVEISGFFGVYLFSKPNFKSAEVFPGATLANRKYSFKGADGDFDIDWGYHAGTEVGLALNRHSRFDLHVGVNISRYSFRYLMELENVTNPTGELDRAALFVAEKHIWLRAPLYLSYNLVPRAEIVNRYLIPYIKFGGSYDHLVRGTAKLPALNLKYSNISVPLVASSQRIDRFRNSNTVSALVGAGLKLHLRRVFFLLDAQYTQTLQSLRKEKAERLVIDDFHYVDNDFTLGNLSLRLGIGVFLFDAKVK</sequence>
<organism evidence="1 2">
    <name type="scientific">Haliscomenobacter hydrossis (strain ATCC 27775 / DSM 1100 / LMG 10767 / O)</name>
    <dbReference type="NCBI Taxonomy" id="760192"/>
    <lineage>
        <taxon>Bacteria</taxon>
        <taxon>Pseudomonadati</taxon>
        <taxon>Bacteroidota</taxon>
        <taxon>Saprospiria</taxon>
        <taxon>Saprospirales</taxon>
        <taxon>Haliscomenobacteraceae</taxon>
        <taxon>Haliscomenobacter</taxon>
    </lineage>
</organism>
<protein>
    <recommendedName>
        <fullName evidence="3">Outer membrane protein beta-barrel domain-containing protein</fullName>
    </recommendedName>
</protein>
<name>F4KSW2_HALH1</name>
<dbReference type="RefSeq" id="WP_013763624.1">
    <property type="nucleotide sequence ID" value="NC_015510.1"/>
</dbReference>
<dbReference type="Proteomes" id="UP000008461">
    <property type="component" value="Chromosome"/>
</dbReference>
<dbReference type="STRING" id="760192.Halhy_1171"/>
<accession>F4KSW2</accession>
<reference evidence="1 2" key="1">
    <citation type="journal article" date="2011" name="Stand. Genomic Sci.">
        <title>Complete genome sequence of Haliscomenobacter hydrossis type strain (O).</title>
        <authorList>
            <consortium name="US DOE Joint Genome Institute (JGI-PGF)"/>
            <person name="Daligault H."/>
            <person name="Lapidus A."/>
            <person name="Zeytun A."/>
            <person name="Nolan M."/>
            <person name="Lucas S."/>
            <person name="Del Rio T.G."/>
            <person name="Tice H."/>
            <person name="Cheng J.F."/>
            <person name="Tapia R."/>
            <person name="Han C."/>
            <person name="Goodwin L."/>
            <person name="Pitluck S."/>
            <person name="Liolios K."/>
            <person name="Pagani I."/>
            <person name="Ivanova N."/>
            <person name="Huntemann M."/>
            <person name="Mavromatis K."/>
            <person name="Mikhailova N."/>
            <person name="Pati A."/>
            <person name="Chen A."/>
            <person name="Palaniappan K."/>
            <person name="Land M."/>
            <person name="Hauser L."/>
            <person name="Brambilla E.M."/>
            <person name="Rohde M."/>
            <person name="Verbarg S."/>
            <person name="Goker M."/>
            <person name="Bristow J."/>
            <person name="Eisen J.A."/>
            <person name="Markowitz V."/>
            <person name="Hugenholtz P."/>
            <person name="Kyrpides N.C."/>
            <person name="Klenk H.P."/>
            <person name="Woyke T."/>
        </authorList>
    </citation>
    <scope>NUCLEOTIDE SEQUENCE [LARGE SCALE GENOMIC DNA]</scope>
    <source>
        <strain evidence="2">ATCC 27775 / DSM 1100 / LMG 10767 / O</strain>
    </source>
</reference>
<gene>
    <name evidence="1" type="ordered locus">Halhy_1171</name>
</gene>
<keyword evidence="2" id="KW-1185">Reference proteome</keyword>
<dbReference type="AlphaFoldDB" id="F4KSW2"/>